<keyword evidence="1" id="KW-0378">Hydrolase</keyword>
<keyword evidence="2" id="KW-0326">Glycosidase</keyword>
<feature type="domain" description="Glycoside hydrolase family 3 C-terminal" evidence="5">
    <location>
        <begin position="273"/>
        <end position="615"/>
    </location>
</feature>
<accession>A0A7N2LH24</accession>
<dbReference type="InterPro" id="IPR001764">
    <property type="entry name" value="Glyco_hydro_3_N"/>
</dbReference>
<dbReference type="Gramene" id="QL04p049742:mrna">
    <property type="protein sequence ID" value="QL04p049742:mrna"/>
    <property type="gene ID" value="QL04p049742"/>
</dbReference>
<evidence type="ECO:0000313" key="6">
    <source>
        <dbReference type="EnsemblPlants" id="QL04p049742:mrna"/>
    </source>
</evidence>
<reference evidence="6" key="2">
    <citation type="submission" date="2021-01" db="UniProtKB">
        <authorList>
            <consortium name="EnsemblPlants"/>
        </authorList>
    </citation>
    <scope>IDENTIFICATION</scope>
</reference>
<feature type="domain" description="Glycoside hydrolase family 3 N-terminal" evidence="4">
    <location>
        <begin position="4"/>
        <end position="236"/>
    </location>
</feature>
<dbReference type="InterPro" id="IPR051915">
    <property type="entry name" value="Cellulose_Degrad_GH3"/>
</dbReference>
<dbReference type="PANTHER" id="PTHR30620">
    <property type="entry name" value="PERIPLASMIC BETA-GLUCOSIDASE-RELATED"/>
    <property type="match status" value="1"/>
</dbReference>
<dbReference type="GO" id="GO:0009251">
    <property type="term" value="P:glucan catabolic process"/>
    <property type="evidence" value="ECO:0007669"/>
    <property type="project" value="TreeGrafter"/>
</dbReference>
<dbReference type="PRINTS" id="PR00133">
    <property type="entry name" value="GLHYDRLASE3"/>
</dbReference>
<evidence type="ECO:0000256" key="3">
    <source>
        <dbReference type="SAM" id="MobiDB-lite"/>
    </source>
</evidence>
<dbReference type="Gene3D" id="3.40.50.1700">
    <property type="entry name" value="Glycoside hydrolase family 3 C-terminal domain"/>
    <property type="match status" value="2"/>
</dbReference>
<reference evidence="6 7" key="1">
    <citation type="journal article" date="2016" name="G3 (Bethesda)">
        <title>First Draft Assembly and Annotation of the Genome of a California Endemic Oak Quercus lobata Nee (Fagaceae).</title>
        <authorList>
            <person name="Sork V.L."/>
            <person name="Fitz-Gibbon S.T."/>
            <person name="Puiu D."/>
            <person name="Crepeau M."/>
            <person name="Gugger P.F."/>
            <person name="Sherman R."/>
            <person name="Stevens K."/>
            <person name="Langley C.H."/>
            <person name="Pellegrini M."/>
            <person name="Salzberg S.L."/>
        </authorList>
    </citation>
    <scope>NUCLEOTIDE SEQUENCE [LARGE SCALE GENOMIC DNA]</scope>
    <source>
        <strain evidence="6 7">cv. SW786</strain>
    </source>
</reference>
<dbReference type="SUPFAM" id="SSF51445">
    <property type="entry name" value="(Trans)glycosidases"/>
    <property type="match status" value="1"/>
</dbReference>
<evidence type="ECO:0000259" key="5">
    <source>
        <dbReference type="Pfam" id="PF01915"/>
    </source>
</evidence>
<dbReference type="SUPFAM" id="SSF52279">
    <property type="entry name" value="Beta-D-glucan exohydrolase, C-terminal domain"/>
    <property type="match status" value="2"/>
</dbReference>
<dbReference type="EMBL" id="LRBV02000004">
    <property type="status" value="NOT_ANNOTATED_CDS"/>
    <property type="molecule type" value="Genomic_DNA"/>
</dbReference>
<protein>
    <recommendedName>
        <fullName evidence="8">Beta-glucosidase</fullName>
    </recommendedName>
</protein>
<evidence type="ECO:0000256" key="2">
    <source>
        <dbReference type="ARBA" id="ARBA00023295"/>
    </source>
</evidence>
<evidence type="ECO:0008006" key="8">
    <source>
        <dbReference type="Google" id="ProtNLM"/>
    </source>
</evidence>
<dbReference type="AlphaFoldDB" id="A0A7N2LH24"/>
<dbReference type="InParanoid" id="A0A7N2LH24"/>
<feature type="compositionally biased region" description="Basic residues" evidence="3">
    <location>
        <begin position="362"/>
        <end position="374"/>
    </location>
</feature>
<dbReference type="InterPro" id="IPR002772">
    <property type="entry name" value="Glyco_hydro_3_C"/>
</dbReference>
<proteinExistence type="predicted"/>
<dbReference type="FunFam" id="3.20.20.300:FF:000056">
    <property type="match status" value="1"/>
</dbReference>
<dbReference type="Gene3D" id="3.20.20.300">
    <property type="entry name" value="Glycoside hydrolase, family 3, N-terminal domain"/>
    <property type="match status" value="1"/>
</dbReference>
<dbReference type="InterPro" id="IPR036962">
    <property type="entry name" value="Glyco_hydro_3_N_sf"/>
</dbReference>
<dbReference type="GO" id="GO:0008422">
    <property type="term" value="F:beta-glucosidase activity"/>
    <property type="evidence" value="ECO:0007669"/>
    <property type="project" value="TreeGrafter"/>
</dbReference>
<evidence type="ECO:0000256" key="1">
    <source>
        <dbReference type="ARBA" id="ARBA00022801"/>
    </source>
</evidence>
<dbReference type="EnsemblPlants" id="QL04p049742:mrna">
    <property type="protein sequence ID" value="QL04p049742:mrna"/>
    <property type="gene ID" value="QL04p049742"/>
</dbReference>
<evidence type="ECO:0000313" key="7">
    <source>
        <dbReference type="Proteomes" id="UP000594261"/>
    </source>
</evidence>
<dbReference type="Proteomes" id="UP000594261">
    <property type="component" value="Chromosome 4"/>
</dbReference>
<dbReference type="Pfam" id="PF00933">
    <property type="entry name" value="Glyco_hydro_3"/>
    <property type="match status" value="1"/>
</dbReference>
<dbReference type="PANTHER" id="PTHR30620:SF101">
    <property type="entry name" value="BETA-GLUCOSIDASE BOGH3B-LIKE"/>
    <property type="match status" value="1"/>
</dbReference>
<feature type="region of interest" description="Disordered" evidence="3">
    <location>
        <begin position="332"/>
        <end position="390"/>
    </location>
</feature>
<dbReference type="InterPro" id="IPR017853">
    <property type="entry name" value="GH"/>
</dbReference>
<dbReference type="InterPro" id="IPR036881">
    <property type="entry name" value="Glyco_hydro_3_C_sf"/>
</dbReference>
<keyword evidence="7" id="KW-1185">Reference proteome</keyword>
<sequence length="622" mass="69683">MFLDPDLIRRIGSATAREVRATGIPYTFAPCVAVCRDPRWGRCYESYSEDPKIVKMMTEIISGLQGELPNNSYFSHPYIEGKNKVAACAKHYVGDGGTMKGINENDTIVTPRVLFGIHMPPYYISIIKGVSTIMVSYSSVNGVKMHANERLVTRFLKKRLHFEGFVISDWQGLDRITSPPHANYTYSIQAAILAGIDMVMVPYNYPEFIDGLTDLVNKNVIPMSRIDDAVSRILRVKFTLGLFENPMADNSLADMLGAQENRDIAREAVRKSLVLLKNGKPTYAGGVLPLIKEQPKILVVGTHADNLGYQCGGWTIEWQGLSGNDLTIARGVQQNRDPTNPPKPVRSGSTTVRPDAGDGRRRISASRTRKRRVGWRVFSPKPEETRSNRDLSISRRSFLDSERSQPFPARSQLDPWNLHRIWRDLTRSGKISPNLMRFRQIRRKSSENPAKISLKFRRFRRTTILQGIQETVDPSTKVEFIENPDPATVRFSSFSYAIVVVGEKPYAETNGDNMDLTLPDPGPSIINNTCSNIKCVVVVISGRPLVLEPYLESMDGLVAAWLPGTEGKGVAEVLFGDYGFTGKLARTWFRRVDQLPMNIGDPNYDPLFPFGYGLTTEPTVQT</sequence>
<organism evidence="6 7">
    <name type="scientific">Quercus lobata</name>
    <name type="common">Valley oak</name>
    <dbReference type="NCBI Taxonomy" id="97700"/>
    <lineage>
        <taxon>Eukaryota</taxon>
        <taxon>Viridiplantae</taxon>
        <taxon>Streptophyta</taxon>
        <taxon>Embryophyta</taxon>
        <taxon>Tracheophyta</taxon>
        <taxon>Spermatophyta</taxon>
        <taxon>Magnoliopsida</taxon>
        <taxon>eudicotyledons</taxon>
        <taxon>Gunneridae</taxon>
        <taxon>Pentapetalae</taxon>
        <taxon>rosids</taxon>
        <taxon>fabids</taxon>
        <taxon>Fagales</taxon>
        <taxon>Fagaceae</taxon>
        <taxon>Quercus</taxon>
    </lineage>
</organism>
<evidence type="ECO:0000259" key="4">
    <source>
        <dbReference type="Pfam" id="PF00933"/>
    </source>
</evidence>
<dbReference type="Pfam" id="PF01915">
    <property type="entry name" value="Glyco_hydro_3_C"/>
    <property type="match status" value="1"/>
</dbReference>
<feature type="compositionally biased region" description="Basic and acidic residues" evidence="3">
    <location>
        <begin position="381"/>
        <end position="390"/>
    </location>
</feature>
<name>A0A7N2LH24_QUELO</name>